<feature type="domain" description="YchJ-like middle NTF2-like" evidence="3">
    <location>
        <begin position="30"/>
        <end position="126"/>
    </location>
</feature>
<evidence type="ECO:0000256" key="2">
    <source>
        <dbReference type="HAMAP-Rule" id="MF_00612"/>
    </source>
</evidence>
<dbReference type="Pfam" id="PF02810">
    <property type="entry name" value="SEC-C"/>
    <property type="match status" value="2"/>
</dbReference>
<comment type="caution">
    <text evidence="4">The sequence shown here is derived from an EMBL/GenBank/DDBJ whole genome shotgun (WGS) entry which is preliminary data.</text>
</comment>
<comment type="similarity">
    <text evidence="1 2">Belongs to the UPF0225 family.</text>
</comment>
<gene>
    <name evidence="4" type="ORF">NEISUBOT_03177</name>
</gene>
<dbReference type="Gene3D" id="3.10.450.50">
    <property type="match status" value="1"/>
</dbReference>
<protein>
    <recommendedName>
        <fullName evidence="2">UPF0225 protein NEISUBOT_03177</fullName>
    </recommendedName>
</protein>
<dbReference type="InterPro" id="IPR032710">
    <property type="entry name" value="NTF2-like_dom_sf"/>
</dbReference>
<dbReference type="PANTHER" id="PTHR33747">
    <property type="entry name" value="UPF0225 PROTEIN SCO1677"/>
    <property type="match status" value="1"/>
</dbReference>
<dbReference type="InterPro" id="IPR048469">
    <property type="entry name" value="YchJ-like_M"/>
</dbReference>
<sequence length="155" mass="17596">MTATLCPCQSGRVYTECCAPFHAREAAASTAEELMRSRYSAYVLQEIDYIVDTTVPAQQNLLDKQDLAAWSRQMQWSGLKVIRHVPFGKLHALVEFEAYFEENGQTECHHELSAFVKIDGRWYFIEPTVALPTMKQPCLCGSGKKFKACCGQFFK</sequence>
<dbReference type="NCBIfam" id="NF002486">
    <property type="entry name" value="PRK01752.1"/>
    <property type="match status" value="1"/>
</dbReference>
<dbReference type="Pfam" id="PF17775">
    <property type="entry name" value="YchJ_M-like"/>
    <property type="match status" value="1"/>
</dbReference>
<name>A0A9W5IT34_NEISU</name>
<dbReference type="InterPro" id="IPR004027">
    <property type="entry name" value="SEC_C_motif"/>
</dbReference>
<dbReference type="Proteomes" id="UP000004621">
    <property type="component" value="Unassembled WGS sequence"/>
</dbReference>
<evidence type="ECO:0000313" key="4">
    <source>
        <dbReference type="EMBL" id="EFC53178.1"/>
    </source>
</evidence>
<accession>A0A9W5IT34</accession>
<evidence type="ECO:0000259" key="3">
    <source>
        <dbReference type="Pfam" id="PF17775"/>
    </source>
</evidence>
<proteinExistence type="inferred from homology"/>
<dbReference type="RefSeq" id="WP_004518935.1">
    <property type="nucleotide sequence ID" value="NZ_ACEO02000001.1"/>
</dbReference>
<dbReference type="InterPro" id="IPR023006">
    <property type="entry name" value="YchJ-like"/>
</dbReference>
<dbReference type="PANTHER" id="PTHR33747:SF1">
    <property type="entry name" value="ADENYLATE CYCLASE-ASSOCIATED CAP C-TERMINAL DOMAIN-CONTAINING PROTEIN"/>
    <property type="match status" value="1"/>
</dbReference>
<evidence type="ECO:0000313" key="5">
    <source>
        <dbReference type="Proteomes" id="UP000004621"/>
    </source>
</evidence>
<dbReference type="EMBL" id="ACEO02000001">
    <property type="protein sequence ID" value="EFC53178.1"/>
    <property type="molecule type" value="Genomic_DNA"/>
</dbReference>
<reference evidence="4 5" key="1">
    <citation type="submission" date="2010-01" db="EMBL/GenBank/DDBJ databases">
        <authorList>
            <person name="Weinstock G."/>
            <person name="Sodergren E."/>
            <person name="Clifton S."/>
            <person name="Fulton L."/>
            <person name="Fulton B."/>
            <person name="Courtney L."/>
            <person name="Fronick C."/>
            <person name="Harrison M."/>
            <person name="Strong C."/>
            <person name="Farmer C."/>
            <person name="Delahaunty K."/>
            <person name="Markovic C."/>
            <person name="Hall O."/>
            <person name="Minx P."/>
            <person name="Tomlinson C."/>
            <person name="Mitreva M."/>
            <person name="Nelson J."/>
            <person name="Hou S."/>
            <person name="Wollam A."/>
            <person name="Pepin K.H."/>
            <person name="Johnson M."/>
            <person name="Bhonagiri V."/>
            <person name="Nash W.E."/>
            <person name="Warren W."/>
            <person name="Chinwalla A."/>
            <person name="Mardis E.R."/>
            <person name="Wilson R.K."/>
        </authorList>
    </citation>
    <scope>NUCLEOTIDE SEQUENCE [LARGE SCALE GENOMIC DNA]</scope>
    <source>
        <strain evidence="4 5">NJ9703</strain>
    </source>
</reference>
<dbReference type="NCBIfam" id="NF001213">
    <property type="entry name" value="PRK00183.1"/>
    <property type="match status" value="1"/>
</dbReference>
<organism evidence="4 5">
    <name type="scientific">Neisseria subflava NJ9703</name>
    <dbReference type="NCBI Taxonomy" id="546268"/>
    <lineage>
        <taxon>Bacteria</taxon>
        <taxon>Pseudomonadati</taxon>
        <taxon>Pseudomonadota</taxon>
        <taxon>Betaproteobacteria</taxon>
        <taxon>Neisseriales</taxon>
        <taxon>Neisseriaceae</taxon>
        <taxon>Neisseria</taxon>
    </lineage>
</organism>
<dbReference type="SUPFAM" id="SSF54427">
    <property type="entry name" value="NTF2-like"/>
    <property type="match status" value="1"/>
</dbReference>
<dbReference type="SUPFAM" id="SSF103642">
    <property type="entry name" value="Sec-C motif"/>
    <property type="match status" value="1"/>
</dbReference>
<evidence type="ECO:0000256" key="1">
    <source>
        <dbReference type="ARBA" id="ARBA00010839"/>
    </source>
</evidence>
<dbReference type="AlphaFoldDB" id="A0A9W5IT34"/>
<dbReference type="HAMAP" id="MF_00612">
    <property type="entry name" value="UPF0225"/>
    <property type="match status" value="1"/>
</dbReference>